<dbReference type="InterPro" id="IPR003416">
    <property type="entry name" value="MgtC/SapB/SrpB/YhiD_fam"/>
</dbReference>
<gene>
    <name evidence="9" type="ORF">Q5741_15480</name>
</gene>
<name>A0ABT9CIP0_9BACL</name>
<keyword evidence="10" id="KW-1185">Reference proteome</keyword>
<accession>A0ABT9CIP0</accession>
<dbReference type="InterPro" id="IPR049177">
    <property type="entry name" value="MgtC_SapB_SrpB_YhiD_N"/>
</dbReference>
<evidence type="ECO:0000256" key="7">
    <source>
        <dbReference type="SAM" id="Phobius"/>
    </source>
</evidence>
<keyword evidence="3" id="KW-1003">Cell membrane</keyword>
<evidence type="ECO:0000256" key="6">
    <source>
        <dbReference type="ARBA" id="ARBA00023136"/>
    </source>
</evidence>
<dbReference type="RefSeq" id="WP_305025030.1">
    <property type="nucleotide sequence ID" value="NZ_JAUQTB010000010.1"/>
</dbReference>
<feature type="transmembrane region" description="Helical" evidence="7">
    <location>
        <begin position="41"/>
        <end position="61"/>
    </location>
</feature>
<dbReference type="PRINTS" id="PR01837">
    <property type="entry name" value="MGTCSAPBPROT"/>
</dbReference>
<evidence type="ECO:0000256" key="4">
    <source>
        <dbReference type="ARBA" id="ARBA00022692"/>
    </source>
</evidence>
<dbReference type="PANTHER" id="PTHR33778">
    <property type="entry name" value="PROTEIN MGTC"/>
    <property type="match status" value="1"/>
</dbReference>
<feature type="transmembrane region" description="Helical" evidence="7">
    <location>
        <begin position="12"/>
        <end position="29"/>
    </location>
</feature>
<dbReference type="PANTHER" id="PTHR33778:SF1">
    <property type="entry name" value="MAGNESIUM TRANSPORTER YHID-RELATED"/>
    <property type="match status" value="1"/>
</dbReference>
<keyword evidence="6 7" id="KW-0472">Membrane</keyword>
<reference evidence="9 10" key="1">
    <citation type="submission" date="2023-07" db="EMBL/GenBank/DDBJ databases">
        <title>Paenibacillus sp. JX-17 nov. isolated from soil.</title>
        <authorList>
            <person name="Wan Y."/>
            <person name="Liu B."/>
        </authorList>
    </citation>
    <scope>NUCLEOTIDE SEQUENCE [LARGE SCALE GENOMIC DNA]</scope>
    <source>
        <strain evidence="9 10">JX-17</strain>
    </source>
</reference>
<feature type="domain" description="MgtC/SapB/SrpB/YhiD N-terminal" evidence="8">
    <location>
        <begin position="16"/>
        <end position="145"/>
    </location>
</feature>
<proteinExistence type="inferred from homology"/>
<comment type="similarity">
    <text evidence="2">Belongs to the MgtC/SapB family.</text>
</comment>
<dbReference type="EMBL" id="JAUQTB010000010">
    <property type="protein sequence ID" value="MDO7907812.1"/>
    <property type="molecule type" value="Genomic_DNA"/>
</dbReference>
<comment type="caution">
    <text evidence="9">The sequence shown here is derived from an EMBL/GenBank/DDBJ whole genome shotgun (WGS) entry which is preliminary data.</text>
</comment>
<keyword evidence="5 7" id="KW-1133">Transmembrane helix</keyword>
<comment type="subcellular location">
    <subcellularLocation>
        <location evidence="1">Cell membrane</location>
        <topology evidence="1">Multi-pass membrane protein</topology>
    </subcellularLocation>
</comment>
<organism evidence="9 10">
    <name type="scientific">Paenibacillus lacisoli</name>
    <dbReference type="NCBI Taxonomy" id="3064525"/>
    <lineage>
        <taxon>Bacteria</taxon>
        <taxon>Bacillati</taxon>
        <taxon>Bacillota</taxon>
        <taxon>Bacilli</taxon>
        <taxon>Bacillales</taxon>
        <taxon>Paenibacillaceae</taxon>
        <taxon>Paenibacillus</taxon>
    </lineage>
</organism>
<keyword evidence="4 7" id="KW-0812">Transmembrane</keyword>
<evidence type="ECO:0000313" key="10">
    <source>
        <dbReference type="Proteomes" id="UP001240171"/>
    </source>
</evidence>
<evidence type="ECO:0000256" key="1">
    <source>
        <dbReference type="ARBA" id="ARBA00004651"/>
    </source>
</evidence>
<protein>
    <submittedName>
        <fullName evidence="9">MgtC/SapB family protein</fullName>
    </submittedName>
</protein>
<evidence type="ECO:0000259" key="8">
    <source>
        <dbReference type="Pfam" id="PF02308"/>
    </source>
</evidence>
<dbReference type="Pfam" id="PF02308">
    <property type="entry name" value="MgtC"/>
    <property type="match status" value="1"/>
</dbReference>
<evidence type="ECO:0000256" key="5">
    <source>
        <dbReference type="ARBA" id="ARBA00022989"/>
    </source>
</evidence>
<feature type="transmembrane region" description="Helical" evidence="7">
    <location>
        <begin position="73"/>
        <end position="94"/>
    </location>
</feature>
<feature type="transmembrane region" description="Helical" evidence="7">
    <location>
        <begin position="122"/>
        <end position="140"/>
    </location>
</feature>
<sequence length="237" mass="25885">MNNPWLIDNTHIFLRLLLAMLLGGLVGFERERSNHAAGLRTHILVCLGSALIMMLSVYGFSDFVKEVNVRIDPARLATAVITGVGFLGAGTILFTGKSITGLTTAASIWVVAAIGLGVGAGFYFASIVSTVLVLLNLWVFNKIESRYLKSHKAHVITIYAFSSPELLEEISDLLTHHKIKIRKVTVNVHHDAPFKELYPAQDSLEISLQVLASGGFSPMVLISELRKRNDVTSVSVE</sequence>
<evidence type="ECO:0000256" key="3">
    <source>
        <dbReference type="ARBA" id="ARBA00022475"/>
    </source>
</evidence>
<evidence type="ECO:0000313" key="9">
    <source>
        <dbReference type="EMBL" id="MDO7907812.1"/>
    </source>
</evidence>
<evidence type="ECO:0000256" key="2">
    <source>
        <dbReference type="ARBA" id="ARBA00009298"/>
    </source>
</evidence>
<dbReference type="Proteomes" id="UP001240171">
    <property type="component" value="Unassembled WGS sequence"/>
</dbReference>